<evidence type="ECO:0000313" key="3">
    <source>
        <dbReference type="Proteomes" id="UP000323188"/>
    </source>
</evidence>
<dbReference type="AlphaFoldDB" id="A0A5B2TSU5"/>
<dbReference type="Proteomes" id="UP000323188">
    <property type="component" value="Unassembled WGS sequence"/>
</dbReference>
<comment type="caution">
    <text evidence="2">The sequence shown here is derived from an EMBL/GenBank/DDBJ whole genome shotgun (WGS) entry which is preliminary data.</text>
</comment>
<dbReference type="Pfam" id="PF08240">
    <property type="entry name" value="ADH_N"/>
    <property type="match status" value="1"/>
</dbReference>
<evidence type="ECO:0000313" key="2">
    <source>
        <dbReference type="EMBL" id="KAA2217223.1"/>
    </source>
</evidence>
<dbReference type="PANTHER" id="PTHR44013:SF1">
    <property type="entry name" value="ZINC-TYPE ALCOHOL DEHYDROGENASE-LIKE PROTEIN C16A3.02C"/>
    <property type="match status" value="1"/>
</dbReference>
<feature type="domain" description="Enoyl reductase (ER)" evidence="1">
    <location>
        <begin position="10"/>
        <end position="323"/>
    </location>
</feature>
<dbReference type="RefSeq" id="WP_154919708.1">
    <property type="nucleotide sequence ID" value="NZ_VUOE01000002.1"/>
</dbReference>
<protein>
    <submittedName>
        <fullName evidence="2">NAD(P)-dependent alcohol dehydrogenase</fullName>
    </submittedName>
</protein>
<evidence type="ECO:0000259" key="1">
    <source>
        <dbReference type="SMART" id="SM00829"/>
    </source>
</evidence>
<dbReference type="EMBL" id="VUOE01000002">
    <property type="protein sequence ID" value="KAA2217223.1"/>
    <property type="molecule type" value="Genomic_DNA"/>
</dbReference>
<name>A0A5B2TSU5_9FLAO</name>
<dbReference type="Pfam" id="PF13602">
    <property type="entry name" value="ADH_zinc_N_2"/>
    <property type="match status" value="1"/>
</dbReference>
<dbReference type="CDD" id="cd08267">
    <property type="entry name" value="MDR1"/>
    <property type="match status" value="1"/>
</dbReference>
<dbReference type="InterPro" id="IPR052733">
    <property type="entry name" value="Chloroplast_QOR"/>
</dbReference>
<dbReference type="GO" id="GO:0016491">
    <property type="term" value="F:oxidoreductase activity"/>
    <property type="evidence" value="ECO:0007669"/>
    <property type="project" value="InterPro"/>
</dbReference>
<dbReference type="InterPro" id="IPR011032">
    <property type="entry name" value="GroES-like_sf"/>
</dbReference>
<gene>
    <name evidence="2" type="ORF">F0361_14800</name>
</gene>
<dbReference type="InterPro" id="IPR013154">
    <property type="entry name" value="ADH-like_N"/>
</dbReference>
<dbReference type="InterPro" id="IPR036291">
    <property type="entry name" value="NAD(P)-bd_dom_sf"/>
</dbReference>
<accession>A0A5B2TSU5</accession>
<proteinExistence type="predicted"/>
<organism evidence="2 3">
    <name type="scientific">Maribacter flavus</name>
    <dbReference type="NCBI Taxonomy" id="1658664"/>
    <lineage>
        <taxon>Bacteria</taxon>
        <taxon>Pseudomonadati</taxon>
        <taxon>Bacteroidota</taxon>
        <taxon>Flavobacteriia</taxon>
        <taxon>Flavobacteriales</taxon>
        <taxon>Flavobacteriaceae</taxon>
        <taxon>Maribacter</taxon>
    </lineage>
</organism>
<dbReference type="SMART" id="SM00829">
    <property type="entry name" value="PKS_ER"/>
    <property type="match status" value="1"/>
</dbReference>
<sequence>MKAIVFKRYGEPEVLQIEEIKKPVPKNNEVLIRIFATSVTAEDPKMRGFNHPPLLKLPVGLMFGFKKPKNPVLGIEFSGTIEAIGKEVKKYKIGDEVFGYTGLSFGAYAEYKCMPENGLIHYIPENLSFEESACMVNGPLSALAYMKKKGNIKQGDKILIYGASGSVGTAAVQLAKYFGAHVTGVCSTKNIELVSSIGADIVIDYTCQDFTQTEEKYDLLFDTVGKTSMKECLKLLRPKGRYLLTEFGFSHILASIFTSLFKSKKVIVASSNFYWKIEDLELFREIAEKGYFKPVIDKTFPLERIIEAHKYVELGHKAGNVAISIK</sequence>
<dbReference type="InterPro" id="IPR020843">
    <property type="entry name" value="ER"/>
</dbReference>
<dbReference type="PANTHER" id="PTHR44013">
    <property type="entry name" value="ZINC-TYPE ALCOHOL DEHYDROGENASE-LIKE PROTEIN C16A3.02C"/>
    <property type="match status" value="1"/>
</dbReference>
<dbReference type="SUPFAM" id="SSF50129">
    <property type="entry name" value="GroES-like"/>
    <property type="match status" value="1"/>
</dbReference>
<dbReference type="SUPFAM" id="SSF51735">
    <property type="entry name" value="NAD(P)-binding Rossmann-fold domains"/>
    <property type="match status" value="1"/>
</dbReference>
<dbReference type="Gene3D" id="3.40.50.720">
    <property type="entry name" value="NAD(P)-binding Rossmann-like Domain"/>
    <property type="match status" value="1"/>
</dbReference>
<reference evidence="2 3" key="1">
    <citation type="submission" date="2019-09" db="EMBL/GenBank/DDBJ databases">
        <authorList>
            <person name="Khan S.A."/>
            <person name="Jeon C.O."/>
            <person name="Chun B.H."/>
            <person name="Jeong S.E."/>
        </authorList>
    </citation>
    <scope>NUCLEOTIDE SEQUENCE [LARGE SCALE GENOMIC DNA]</scope>
    <source>
        <strain evidence="2 3">KCTC 42508</strain>
    </source>
</reference>
<dbReference type="Gene3D" id="3.90.180.10">
    <property type="entry name" value="Medium-chain alcohol dehydrogenases, catalytic domain"/>
    <property type="match status" value="1"/>
</dbReference>